<sequence length="204" mass="23368">MPTVRDITTFFDVDPPPGESPWVVAPAAQPIDIVEFDEEWPALYAEQESQIRRHLGAHVLDIAHVGSTSVPGLPSKQVLDIDLIVADPSDEPAWLPALTDAGFVLTVREPWWFEHRCLKASDQSVNLHVFGPDAAEPWKHRIFRDHLRRDEHDRMLYADAKRAAASRATERRETVMEYNRRKQKVIREIYARAFRATGLTDEPR</sequence>
<protein>
    <submittedName>
        <fullName evidence="1">GrpB-like predicted nucleotidyltransferase (UPF0157 family)</fullName>
    </submittedName>
</protein>
<keyword evidence="2" id="KW-1185">Reference proteome</keyword>
<gene>
    <name evidence="1" type="ORF">ATJ78_1139</name>
</gene>
<reference evidence="1 2" key="1">
    <citation type="submission" date="2017-10" db="EMBL/GenBank/DDBJ databases">
        <title>Sequencing the genomes of 1000 actinobacteria strains.</title>
        <authorList>
            <person name="Klenk H.-P."/>
        </authorList>
    </citation>
    <scope>NUCLEOTIDE SEQUENCE [LARGE SCALE GENOMIC DNA]</scope>
    <source>
        <strain evidence="1 2">DSM 21798</strain>
    </source>
</reference>
<dbReference type="InterPro" id="IPR007344">
    <property type="entry name" value="GrpB/CoaE"/>
</dbReference>
<proteinExistence type="predicted"/>
<keyword evidence="1" id="KW-0808">Transferase</keyword>
<dbReference type="SUPFAM" id="SSF81301">
    <property type="entry name" value="Nucleotidyltransferase"/>
    <property type="match status" value="1"/>
</dbReference>
<dbReference type="Gene3D" id="3.30.460.10">
    <property type="entry name" value="Beta Polymerase, domain 2"/>
    <property type="match status" value="1"/>
</dbReference>
<accession>A0A2A9DUF2</accession>
<dbReference type="InterPro" id="IPR043519">
    <property type="entry name" value="NT_sf"/>
</dbReference>
<dbReference type="PANTHER" id="PTHR34822">
    <property type="entry name" value="GRPB DOMAIN PROTEIN (AFU_ORTHOLOGUE AFUA_1G01530)"/>
    <property type="match status" value="1"/>
</dbReference>
<dbReference type="EMBL" id="PDJE01000001">
    <property type="protein sequence ID" value="PFG30214.1"/>
    <property type="molecule type" value="Genomic_DNA"/>
</dbReference>
<dbReference type="PANTHER" id="PTHR34822:SF1">
    <property type="entry name" value="GRPB FAMILY PROTEIN"/>
    <property type="match status" value="1"/>
</dbReference>
<organism evidence="1 2">
    <name type="scientific">Paramicrobacterium agarici</name>
    <dbReference type="NCBI Taxonomy" id="630514"/>
    <lineage>
        <taxon>Bacteria</taxon>
        <taxon>Bacillati</taxon>
        <taxon>Actinomycetota</taxon>
        <taxon>Actinomycetes</taxon>
        <taxon>Micrococcales</taxon>
        <taxon>Microbacteriaceae</taxon>
        <taxon>Paramicrobacterium</taxon>
    </lineage>
</organism>
<dbReference type="AlphaFoldDB" id="A0A2A9DUF2"/>
<evidence type="ECO:0000313" key="2">
    <source>
        <dbReference type="Proteomes" id="UP000221369"/>
    </source>
</evidence>
<name>A0A2A9DUF2_9MICO</name>
<evidence type="ECO:0000313" key="1">
    <source>
        <dbReference type="EMBL" id="PFG30214.1"/>
    </source>
</evidence>
<dbReference type="Pfam" id="PF04229">
    <property type="entry name" value="GrpB"/>
    <property type="match status" value="1"/>
</dbReference>
<comment type="caution">
    <text evidence="1">The sequence shown here is derived from an EMBL/GenBank/DDBJ whole genome shotgun (WGS) entry which is preliminary data.</text>
</comment>
<dbReference type="GO" id="GO:0016740">
    <property type="term" value="F:transferase activity"/>
    <property type="evidence" value="ECO:0007669"/>
    <property type="project" value="UniProtKB-KW"/>
</dbReference>
<dbReference type="Proteomes" id="UP000221369">
    <property type="component" value="Unassembled WGS sequence"/>
</dbReference>
<dbReference type="RefSeq" id="WP_098406704.1">
    <property type="nucleotide sequence ID" value="NZ_PDJE01000001.1"/>
</dbReference>